<comment type="subcellular location">
    <subcellularLocation>
        <location evidence="1">Secreted</location>
    </subcellularLocation>
</comment>
<evidence type="ECO:0000256" key="1">
    <source>
        <dbReference type="ARBA" id="ARBA00004613"/>
    </source>
</evidence>
<evidence type="ECO:0000259" key="8">
    <source>
        <dbReference type="PROSITE" id="PS50279"/>
    </source>
</evidence>
<keyword evidence="6" id="KW-1199">Hemostasis impairing toxin</keyword>
<keyword evidence="10" id="KW-1185">Reference proteome</keyword>
<protein>
    <recommendedName>
        <fullName evidence="8">BPTI/Kunitz inhibitor domain-containing protein</fullName>
    </recommendedName>
</protein>
<dbReference type="EMBL" id="UYRV01006230">
    <property type="protein sequence ID" value="VDK53472.1"/>
    <property type="molecule type" value="Genomic_DNA"/>
</dbReference>
<dbReference type="SMART" id="SM00131">
    <property type="entry name" value="KU"/>
    <property type="match status" value="1"/>
</dbReference>
<dbReference type="AlphaFoldDB" id="A0A3P6QST9"/>
<dbReference type="InterPro" id="IPR050098">
    <property type="entry name" value="TFPI/VKTCI-like"/>
</dbReference>
<keyword evidence="3" id="KW-0646">Protease inhibitor</keyword>
<evidence type="ECO:0000256" key="5">
    <source>
        <dbReference type="ARBA" id="ARBA00023157"/>
    </source>
</evidence>
<proteinExistence type="predicted"/>
<dbReference type="Proteomes" id="UP000271889">
    <property type="component" value="Unassembled WGS sequence"/>
</dbReference>
<evidence type="ECO:0000256" key="4">
    <source>
        <dbReference type="ARBA" id="ARBA00022900"/>
    </source>
</evidence>
<evidence type="ECO:0000256" key="6">
    <source>
        <dbReference type="ARBA" id="ARBA00023240"/>
    </source>
</evidence>
<accession>A0A3P6QST9</accession>
<dbReference type="InterPro" id="IPR002223">
    <property type="entry name" value="Kunitz_BPTI"/>
</dbReference>
<dbReference type="PANTHER" id="PTHR10083:SF376">
    <property type="entry name" value="SERINE PEPTIDASE INHIBITOR, KUNITZ TYPE, 3"/>
    <property type="match status" value="1"/>
</dbReference>
<dbReference type="Pfam" id="PF00014">
    <property type="entry name" value="Kunitz_BPTI"/>
    <property type="match status" value="1"/>
</dbReference>
<dbReference type="Gene3D" id="4.10.410.10">
    <property type="entry name" value="Pancreatic trypsin inhibitor Kunitz domain"/>
    <property type="match status" value="1"/>
</dbReference>
<dbReference type="InterPro" id="IPR020901">
    <property type="entry name" value="Prtase_inh_Kunz-CS"/>
</dbReference>
<keyword evidence="2" id="KW-0964">Secreted</keyword>
<evidence type="ECO:0000313" key="9">
    <source>
        <dbReference type="EMBL" id="VDK53472.1"/>
    </source>
</evidence>
<evidence type="ECO:0000256" key="3">
    <source>
        <dbReference type="ARBA" id="ARBA00022690"/>
    </source>
</evidence>
<organism evidence="9 10">
    <name type="scientific">Cylicostephanus goldi</name>
    <name type="common">Nematode worm</name>
    <dbReference type="NCBI Taxonomy" id="71465"/>
    <lineage>
        <taxon>Eukaryota</taxon>
        <taxon>Metazoa</taxon>
        <taxon>Ecdysozoa</taxon>
        <taxon>Nematoda</taxon>
        <taxon>Chromadorea</taxon>
        <taxon>Rhabditida</taxon>
        <taxon>Rhabditina</taxon>
        <taxon>Rhabditomorpha</taxon>
        <taxon>Strongyloidea</taxon>
        <taxon>Strongylidae</taxon>
        <taxon>Cylicostephanus</taxon>
    </lineage>
</organism>
<gene>
    <name evidence="9" type="ORF">CGOC_LOCUS2691</name>
</gene>
<evidence type="ECO:0000256" key="7">
    <source>
        <dbReference type="ARBA" id="ARBA00034146"/>
    </source>
</evidence>
<sequence length="155" mass="17532">MATELMMRNLENPQAFEFFEAHPLFVWTHLAIVTNEGSSVIPHLDHIRYAYDYEIEDCRPFLYGGCLANENNFLTDAECQSICFKQNKSTTTMTPGKQDEVTPHLTTITIITTEEAPTTTVEISPTTTISGGMYEDKNQIIGMELAVKDSNIRKF</sequence>
<dbReference type="PROSITE" id="PS50279">
    <property type="entry name" value="BPTI_KUNITZ_2"/>
    <property type="match status" value="1"/>
</dbReference>
<dbReference type="OrthoDB" id="4473401at2759"/>
<dbReference type="PANTHER" id="PTHR10083">
    <property type="entry name" value="KUNITZ-TYPE PROTEASE INHIBITOR-RELATED"/>
    <property type="match status" value="1"/>
</dbReference>
<dbReference type="SUPFAM" id="SSF57362">
    <property type="entry name" value="BPTI-like"/>
    <property type="match status" value="1"/>
</dbReference>
<dbReference type="CDD" id="cd00109">
    <property type="entry name" value="Kunitz-type"/>
    <property type="match status" value="1"/>
</dbReference>
<keyword evidence="6" id="KW-0800">Toxin</keyword>
<dbReference type="GO" id="GO:0004867">
    <property type="term" value="F:serine-type endopeptidase inhibitor activity"/>
    <property type="evidence" value="ECO:0007669"/>
    <property type="project" value="UniProtKB-KW"/>
</dbReference>
<keyword evidence="7" id="KW-1203">Blood coagulation cascade inhibiting toxin</keyword>
<keyword evidence="4" id="KW-0722">Serine protease inhibitor</keyword>
<evidence type="ECO:0000313" key="10">
    <source>
        <dbReference type="Proteomes" id="UP000271889"/>
    </source>
</evidence>
<feature type="domain" description="BPTI/Kunitz inhibitor" evidence="8">
    <location>
        <begin position="48"/>
        <end position="83"/>
    </location>
</feature>
<keyword evidence="5" id="KW-1015">Disulfide bond</keyword>
<evidence type="ECO:0000256" key="2">
    <source>
        <dbReference type="ARBA" id="ARBA00022525"/>
    </source>
</evidence>
<name>A0A3P6QST9_CYLGO</name>
<reference evidence="9 10" key="1">
    <citation type="submission" date="2018-11" db="EMBL/GenBank/DDBJ databases">
        <authorList>
            <consortium name="Pathogen Informatics"/>
        </authorList>
    </citation>
    <scope>NUCLEOTIDE SEQUENCE [LARGE SCALE GENOMIC DNA]</scope>
</reference>
<dbReference type="PROSITE" id="PS00280">
    <property type="entry name" value="BPTI_KUNITZ_1"/>
    <property type="match status" value="1"/>
</dbReference>
<dbReference type="InterPro" id="IPR036880">
    <property type="entry name" value="Kunitz_BPTI_sf"/>
</dbReference>
<dbReference type="GO" id="GO:0005615">
    <property type="term" value="C:extracellular space"/>
    <property type="evidence" value="ECO:0007669"/>
    <property type="project" value="TreeGrafter"/>
</dbReference>